<evidence type="ECO:0000313" key="6">
    <source>
        <dbReference type="Proteomes" id="UP000629870"/>
    </source>
</evidence>
<name>A0A5C4Y7U6_9DEIO</name>
<dbReference type="InterPro" id="IPR006626">
    <property type="entry name" value="PbH1"/>
</dbReference>
<feature type="signal peptide" evidence="2">
    <location>
        <begin position="1"/>
        <end position="25"/>
    </location>
</feature>
<feature type="chain" id="PRO_5022975907" description="Right-handed parallel beta-helix repeat-containing protein" evidence="2">
    <location>
        <begin position="26"/>
        <end position="498"/>
    </location>
</feature>
<gene>
    <name evidence="4" type="ORF">FHR04_05880</name>
    <name evidence="3" type="ORF">HNQ04_002071</name>
</gene>
<dbReference type="Proteomes" id="UP000629870">
    <property type="component" value="Unassembled WGS sequence"/>
</dbReference>
<accession>A0A5C4Y7U6</accession>
<dbReference type="SUPFAM" id="SSF51126">
    <property type="entry name" value="Pectin lyase-like"/>
    <property type="match status" value="1"/>
</dbReference>
<comment type="caution">
    <text evidence="4">The sequence shown here is derived from an EMBL/GenBank/DDBJ whole genome shotgun (WGS) entry which is preliminary data.</text>
</comment>
<proteinExistence type="predicted"/>
<sequence>MTKTTRACLLLPLLLMACQSPQKQASTPRTLLTPPQTTRSPTVQVNGQPLASGVTLNPGDTIMITLPATPPVVVTPAPVPPAPTPTPPPAGTWTALAKEAEKFTLTAPSTVRYGTGDTWNVREGLTGTLTCGNALFGDPAVGKTKYCQLFVPAPPAVVVPPPFDGPLTITTGGTYSGRWESQDPAVPAVTVKTAEPVILENCAVRGPGHLISARWVHTRLTVRGCEGQDTSDETAGRFLAVEGAVSLVVEDNVLRRTGGIYLNSMDKAQTENRLEITGNRAYDINGLKAGGKSYVQFLQLNNVQDQSGLIAWNRVENRPGDSAVEDVINLFDTSGKPGAPISIHNNLIIGAYGTPPESGYSGGGIMLGDGDGAELEAVGNTVIETSNYGVASAGGKNILIKGNTVLGLGKLPDGTILDANPDAGIYARNYSGSKTFDPKTITVVDNLVGWGRPKPGKPDASWNYSVTAGTSTNNRTVVPTEALIAQAVRNWEAAYAAR</sequence>
<dbReference type="InterPro" id="IPR012334">
    <property type="entry name" value="Pectin_lyas_fold"/>
</dbReference>
<protein>
    <recommendedName>
        <fullName evidence="7">Right-handed parallel beta-helix repeat-containing protein</fullName>
    </recommendedName>
</protein>
<dbReference type="PROSITE" id="PS51257">
    <property type="entry name" value="PROKAR_LIPOPROTEIN"/>
    <property type="match status" value="1"/>
</dbReference>
<evidence type="ECO:0008006" key="7">
    <source>
        <dbReference type="Google" id="ProtNLM"/>
    </source>
</evidence>
<keyword evidence="6" id="KW-1185">Reference proteome</keyword>
<dbReference type="SMART" id="SM00710">
    <property type="entry name" value="PbH1"/>
    <property type="match status" value="4"/>
</dbReference>
<evidence type="ECO:0000256" key="2">
    <source>
        <dbReference type="SAM" id="SignalP"/>
    </source>
</evidence>
<dbReference type="EMBL" id="JACHEW010000009">
    <property type="protein sequence ID" value="MBB6016816.1"/>
    <property type="molecule type" value="Genomic_DNA"/>
</dbReference>
<evidence type="ECO:0000313" key="4">
    <source>
        <dbReference type="EMBL" id="TNM71895.1"/>
    </source>
</evidence>
<evidence type="ECO:0000256" key="1">
    <source>
        <dbReference type="SAM" id="MobiDB-lite"/>
    </source>
</evidence>
<dbReference type="OrthoDB" id="52297at2"/>
<dbReference type="Proteomes" id="UP000313988">
    <property type="component" value="Unassembled WGS sequence"/>
</dbReference>
<reference evidence="3 6" key="2">
    <citation type="submission" date="2020-08" db="EMBL/GenBank/DDBJ databases">
        <title>Genomic Encyclopedia of Type Strains, Phase IV (KMG-IV): sequencing the most valuable type-strain genomes for metagenomic binning, comparative biology and taxonomic classification.</title>
        <authorList>
            <person name="Goeker M."/>
        </authorList>
    </citation>
    <scope>NUCLEOTIDE SEQUENCE [LARGE SCALE GENOMIC DNA]</scope>
    <source>
        <strain evidence="3 6">DSM 12027</strain>
    </source>
</reference>
<organism evidence="4 5">
    <name type="scientific">Deinococcus radiopugnans ATCC 19172</name>
    <dbReference type="NCBI Taxonomy" id="585398"/>
    <lineage>
        <taxon>Bacteria</taxon>
        <taxon>Thermotogati</taxon>
        <taxon>Deinococcota</taxon>
        <taxon>Deinococci</taxon>
        <taxon>Deinococcales</taxon>
        <taxon>Deinococcaceae</taxon>
        <taxon>Deinococcus</taxon>
    </lineage>
</organism>
<dbReference type="EMBL" id="VDMO01000005">
    <property type="protein sequence ID" value="TNM71895.1"/>
    <property type="molecule type" value="Genomic_DNA"/>
</dbReference>
<keyword evidence="2" id="KW-0732">Signal</keyword>
<dbReference type="InterPro" id="IPR011050">
    <property type="entry name" value="Pectin_lyase_fold/virulence"/>
</dbReference>
<reference evidence="4 5" key="1">
    <citation type="submission" date="2019-06" db="EMBL/GenBank/DDBJ databases">
        <title>Genome sequence of Deinococcus radiopugnans ATCC 19172.</title>
        <authorList>
            <person name="Maclea K.S."/>
            <person name="Maynard C.R."/>
        </authorList>
    </citation>
    <scope>NUCLEOTIDE SEQUENCE [LARGE SCALE GENOMIC DNA]</scope>
    <source>
        <strain evidence="4 5">ATCC 19172</strain>
    </source>
</reference>
<feature type="compositionally biased region" description="Low complexity" evidence="1">
    <location>
        <begin position="26"/>
        <end position="42"/>
    </location>
</feature>
<dbReference type="AlphaFoldDB" id="A0A5C4Y7U6"/>
<evidence type="ECO:0000313" key="5">
    <source>
        <dbReference type="Proteomes" id="UP000313988"/>
    </source>
</evidence>
<dbReference type="Gene3D" id="2.160.20.10">
    <property type="entry name" value="Single-stranded right-handed beta-helix, Pectin lyase-like"/>
    <property type="match status" value="1"/>
</dbReference>
<feature type="region of interest" description="Disordered" evidence="1">
    <location>
        <begin position="24"/>
        <end position="44"/>
    </location>
</feature>
<evidence type="ECO:0000313" key="3">
    <source>
        <dbReference type="EMBL" id="MBB6016816.1"/>
    </source>
</evidence>
<dbReference type="RefSeq" id="WP_139401544.1">
    <property type="nucleotide sequence ID" value="NZ_JACHEW010000009.1"/>
</dbReference>